<dbReference type="Gene3D" id="1.10.3210.10">
    <property type="entry name" value="Hypothetical protein af1432"/>
    <property type="match status" value="1"/>
</dbReference>
<name>A0ABU3R422_9GAMM</name>
<dbReference type="InterPro" id="IPR021812">
    <property type="entry name" value="DUF3391"/>
</dbReference>
<dbReference type="CDD" id="cd00077">
    <property type="entry name" value="HDc"/>
    <property type="match status" value="1"/>
</dbReference>
<dbReference type="SUPFAM" id="SSF109604">
    <property type="entry name" value="HD-domain/PDEase-like"/>
    <property type="match status" value="1"/>
</dbReference>
<dbReference type="InterPro" id="IPR037522">
    <property type="entry name" value="HD_GYP_dom"/>
</dbReference>
<reference evidence="2 3" key="1">
    <citation type="submission" date="2023-10" db="EMBL/GenBank/DDBJ databases">
        <title>Psychrosphaera aquimaarina strain SW33 isolated from seawater.</title>
        <authorList>
            <person name="Bayburt H."/>
            <person name="Kim J.M."/>
            <person name="Choi B.J."/>
            <person name="Jeon C.O."/>
        </authorList>
    </citation>
    <scope>NUCLEOTIDE SEQUENCE [LARGE SCALE GENOMIC DNA]</scope>
    <source>
        <strain evidence="2 3">KCTC 52743</strain>
    </source>
</reference>
<evidence type="ECO:0000313" key="3">
    <source>
        <dbReference type="Proteomes" id="UP001257914"/>
    </source>
</evidence>
<sequence>MKQEYLIEQLLPGMYVAEVVNQIGKLKIKTQGLVRSQTAISALAKQGVTAVLVDLSKSKIKQPSTPSKKTEKINQEATVKSVSFEQEINTASNLYQQAKSIQNTAFSHFKSGYTLDVEQHHALADNLIDSVFRNQDALACVTRMRDKDQYLMEHSINVAILMTIFAKHLGIDKDIIHNLTTGAMLLDLGMISLNDKILTKSSALTDAEIEKIQMHVPLGVNVLSKSKRLNQISLDLVATHHERLDGSGYPNQLSNEQLNQYSRMIAIVDSYDAITAQRSYQKAKTPINAYKELQKQAGTKLDTSLVAEFIKCMGLHPVGTLVQMKSNKLGIVIKSNKQNPLSPVVNIFYSVNNKSHIEPRIIDLASAKVTDEIERSVKPEDFKIDMLRFFKQVLLN</sequence>
<dbReference type="InterPro" id="IPR003607">
    <property type="entry name" value="HD/PDEase_dom"/>
</dbReference>
<gene>
    <name evidence="2" type="ORF">RT723_15835</name>
</gene>
<dbReference type="Pfam" id="PF13487">
    <property type="entry name" value="HD_5"/>
    <property type="match status" value="1"/>
</dbReference>
<accession>A0ABU3R422</accession>
<dbReference type="EMBL" id="JAWCUA010000010">
    <property type="protein sequence ID" value="MDU0114433.1"/>
    <property type="molecule type" value="Genomic_DNA"/>
</dbReference>
<evidence type="ECO:0000313" key="2">
    <source>
        <dbReference type="EMBL" id="MDU0114433.1"/>
    </source>
</evidence>
<dbReference type="Pfam" id="PF11871">
    <property type="entry name" value="DUF3391"/>
    <property type="match status" value="1"/>
</dbReference>
<comment type="caution">
    <text evidence="2">The sequence shown here is derived from an EMBL/GenBank/DDBJ whole genome shotgun (WGS) entry which is preliminary data.</text>
</comment>
<dbReference type="PROSITE" id="PS51832">
    <property type="entry name" value="HD_GYP"/>
    <property type="match status" value="1"/>
</dbReference>
<evidence type="ECO:0000259" key="1">
    <source>
        <dbReference type="PROSITE" id="PS51832"/>
    </source>
</evidence>
<organism evidence="2 3">
    <name type="scientific">Psychrosphaera aquimarina</name>
    <dbReference type="NCBI Taxonomy" id="2044854"/>
    <lineage>
        <taxon>Bacteria</taxon>
        <taxon>Pseudomonadati</taxon>
        <taxon>Pseudomonadota</taxon>
        <taxon>Gammaproteobacteria</taxon>
        <taxon>Alteromonadales</taxon>
        <taxon>Pseudoalteromonadaceae</taxon>
        <taxon>Psychrosphaera</taxon>
    </lineage>
</organism>
<dbReference type="Proteomes" id="UP001257914">
    <property type="component" value="Unassembled WGS sequence"/>
</dbReference>
<dbReference type="RefSeq" id="WP_315948044.1">
    <property type="nucleotide sequence ID" value="NZ_JAWCUA010000010.1"/>
</dbReference>
<dbReference type="PANTHER" id="PTHR43155">
    <property type="entry name" value="CYCLIC DI-GMP PHOSPHODIESTERASE PA4108-RELATED"/>
    <property type="match status" value="1"/>
</dbReference>
<proteinExistence type="predicted"/>
<protein>
    <submittedName>
        <fullName evidence="2">HD domain-containing phosphohydrolase</fullName>
    </submittedName>
</protein>
<keyword evidence="3" id="KW-1185">Reference proteome</keyword>
<feature type="domain" description="HD-GYP" evidence="1">
    <location>
        <begin position="129"/>
        <end position="325"/>
    </location>
</feature>
<dbReference type="PANTHER" id="PTHR43155:SF2">
    <property type="entry name" value="CYCLIC DI-GMP PHOSPHODIESTERASE PA4108"/>
    <property type="match status" value="1"/>
</dbReference>